<name>A0A845G2W8_9BURK</name>
<gene>
    <name evidence="3" type="ORF">GTP91_12475</name>
</gene>
<feature type="signal peptide" evidence="1">
    <location>
        <begin position="1"/>
        <end position="18"/>
    </location>
</feature>
<dbReference type="AlphaFoldDB" id="A0A845G2W8"/>
<keyword evidence="1" id="KW-0732">Signal</keyword>
<dbReference type="InterPro" id="IPR007372">
    <property type="entry name" value="Lipid/polyisoprenoid-bd_YceI"/>
</dbReference>
<feature type="domain" description="Lipid/polyisoprenoid-binding YceI-like" evidence="2">
    <location>
        <begin position="21"/>
        <end position="184"/>
    </location>
</feature>
<organism evidence="3 4">
    <name type="scientific">Duganella vulcania</name>
    <dbReference type="NCBI Taxonomy" id="2692166"/>
    <lineage>
        <taxon>Bacteria</taxon>
        <taxon>Pseudomonadati</taxon>
        <taxon>Pseudomonadota</taxon>
        <taxon>Betaproteobacteria</taxon>
        <taxon>Burkholderiales</taxon>
        <taxon>Oxalobacteraceae</taxon>
        <taxon>Telluria group</taxon>
        <taxon>Duganella</taxon>
    </lineage>
</organism>
<dbReference type="PANTHER" id="PTHR34406:SF1">
    <property type="entry name" value="PROTEIN YCEI"/>
    <property type="match status" value="1"/>
</dbReference>
<evidence type="ECO:0000313" key="3">
    <source>
        <dbReference type="EMBL" id="MYM87990.1"/>
    </source>
</evidence>
<dbReference type="SUPFAM" id="SSF101874">
    <property type="entry name" value="YceI-like"/>
    <property type="match status" value="1"/>
</dbReference>
<dbReference type="EMBL" id="WWCW01000035">
    <property type="protein sequence ID" value="MYM87990.1"/>
    <property type="molecule type" value="Genomic_DNA"/>
</dbReference>
<dbReference type="Proteomes" id="UP000470302">
    <property type="component" value="Unassembled WGS sequence"/>
</dbReference>
<proteinExistence type="predicted"/>
<evidence type="ECO:0000259" key="2">
    <source>
        <dbReference type="SMART" id="SM00867"/>
    </source>
</evidence>
<feature type="chain" id="PRO_5032736061" evidence="1">
    <location>
        <begin position="19"/>
        <end position="188"/>
    </location>
</feature>
<comment type="caution">
    <text evidence="3">The sequence shown here is derived from an EMBL/GenBank/DDBJ whole genome shotgun (WGS) entry which is preliminary data.</text>
</comment>
<dbReference type="RefSeq" id="WP_161097069.1">
    <property type="nucleotide sequence ID" value="NZ_WWCW01000035.1"/>
</dbReference>
<dbReference type="Pfam" id="PF04264">
    <property type="entry name" value="YceI"/>
    <property type="match status" value="1"/>
</dbReference>
<evidence type="ECO:0000256" key="1">
    <source>
        <dbReference type="SAM" id="SignalP"/>
    </source>
</evidence>
<accession>A0A845G2W8</accession>
<dbReference type="SMART" id="SM00867">
    <property type="entry name" value="YceI"/>
    <property type="match status" value="1"/>
</dbReference>
<dbReference type="PANTHER" id="PTHR34406">
    <property type="entry name" value="PROTEIN YCEI"/>
    <property type="match status" value="1"/>
</dbReference>
<dbReference type="InterPro" id="IPR036761">
    <property type="entry name" value="TTHA0802/YceI-like_sf"/>
</dbReference>
<dbReference type="Gene3D" id="2.40.128.110">
    <property type="entry name" value="Lipid/polyisoprenoid-binding, YceI-like"/>
    <property type="match status" value="1"/>
</dbReference>
<evidence type="ECO:0000313" key="4">
    <source>
        <dbReference type="Proteomes" id="UP000470302"/>
    </source>
</evidence>
<reference evidence="3 4" key="1">
    <citation type="submission" date="2020-01" db="EMBL/GenBank/DDBJ databases">
        <title>Novel species isolated from a subtropical stream in China.</title>
        <authorList>
            <person name="Lu H."/>
        </authorList>
    </citation>
    <scope>NUCLEOTIDE SEQUENCE [LARGE SCALE GENOMIC DNA]</scope>
    <source>
        <strain evidence="3 4">FT82W</strain>
    </source>
</reference>
<protein>
    <submittedName>
        <fullName evidence="3">Polyisoprenoid-binding protein</fullName>
    </submittedName>
</protein>
<sequence>MKYLVLSLFSLCTLPAIGAETLTIDPDHSAVVFSWDHHGYTNPVARFEKIEGNLVLDEDLAKSSVSVKLAVDGIHTAVPALDRQLVSAEFLDAAMYPDITFKSTRIEKGPMDSLKISGNLSMHGVTKLVVLDGKVNKIKQDPMGKATEAGFDAMVKLNRADFGVNKYFPNTARELTVHITVAANSAGS</sequence>